<comment type="similarity">
    <text evidence="2 6">Belongs to the acetyltransferase family. GNA1 subfamily.</text>
</comment>
<protein>
    <recommendedName>
        <fullName evidence="6">Glucosamine 6-phosphate N-acetyltransferase</fullName>
        <ecNumber evidence="6">2.3.1.4</ecNumber>
    </recommendedName>
</protein>
<proteinExistence type="inferred from homology"/>
<accession>A0A6P8ZYK6</accession>
<reference evidence="9" key="1">
    <citation type="submission" date="2025-08" db="UniProtKB">
        <authorList>
            <consortium name="RefSeq"/>
        </authorList>
    </citation>
    <scope>IDENTIFICATION</scope>
    <source>
        <tissue evidence="9">Total insect</tissue>
    </source>
</reference>
<evidence type="ECO:0000313" key="8">
    <source>
        <dbReference type="Proteomes" id="UP000515158"/>
    </source>
</evidence>
<dbReference type="Proteomes" id="UP000515158">
    <property type="component" value="Unplaced"/>
</dbReference>
<dbReference type="Gene3D" id="3.40.630.30">
    <property type="match status" value="1"/>
</dbReference>
<evidence type="ECO:0000256" key="3">
    <source>
        <dbReference type="ARBA" id="ARBA00022679"/>
    </source>
</evidence>
<evidence type="ECO:0000259" key="7">
    <source>
        <dbReference type="PROSITE" id="PS51186"/>
    </source>
</evidence>
<keyword evidence="3 6" id="KW-0808">Transferase</keyword>
<dbReference type="InterPro" id="IPR016181">
    <property type="entry name" value="Acyl_CoA_acyltransferase"/>
</dbReference>
<evidence type="ECO:0000256" key="4">
    <source>
        <dbReference type="ARBA" id="ARBA00023315"/>
    </source>
</evidence>
<dbReference type="PANTHER" id="PTHR13355">
    <property type="entry name" value="GLUCOSAMINE 6-PHOSPHATE N-ACETYLTRANSFERASE"/>
    <property type="match status" value="1"/>
</dbReference>
<evidence type="ECO:0000256" key="1">
    <source>
        <dbReference type="ARBA" id="ARBA00004832"/>
    </source>
</evidence>
<evidence type="ECO:0000313" key="9">
    <source>
        <dbReference type="RefSeq" id="XP_034250205.1"/>
    </source>
</evidence>
<comment type="pathway">
    <text evidence="1 6">Nucleotide-sugar biosynthesis; UDP-N-acetyl-alpha-D-glucosamine biosynthesis; N-acetyl-alpha-D-glucosamine 1-phosphate from alpha-D-glucosamine 6-phosphate (route I): step 1/2.</text>
</comment>
<name>A0A6P8ZYK6_THRPL</name>
<dbReference type="AlphaFoldDB" id="A0A6P8ZYK6"/>
<organism evidence="9">
    <name type="scientific">Thrips palmi</name>
    <name type="common">Melon thrips</name>
    <dbReference type="NCBI Taxonomy" id="161013"/>
    <lineage>
        <taxon>Eukaryota</taxon>
        <taxon>Metazoa</taxon>
        <taxon>Ecdysozoa</taxon>
        <taxon>Arthropoda</taxon>
        <taxon>Hexapoda</taxon>
        <taxon>Insecta</taxon>
        <taxon>Pterygota</taxon>
        <taxon>Neoptera</taxon>
        <taxon>Paraneoptera</taxon>
        <taxon>Thysanoptera</taxon>
        <taxon>Terebrantia</taxon>
        <taxon>Thripoidea</taxon>
        <taxon>Thripidae</taxon>
        <taxon>Thrips</taxon>
    </lineage>
</organism>
<dbReference type="UniPathway" id="UPA00113">
    <property type="reaction ID" value="UER00529"/>
</dbReference>
<keyword evidence="8" id="KW-1185">Reference proteome</keyword>
<dbReference type="CDD" id="cd04301">
    <property type="entry name" value="NAT_SF"/>
    <property type="match status" value="1"/>
</dbReference>
<dbReference type="InterPro" id="IPR039143">
    <property type="entry name" value="GNPNAT1-like"/>
</dbReference>
<dbReference type="SUPFAM" id="SSF55729">
    <property type="entry name" value="Acyl-CoA N-acyltransferases (Nat)"/>
    <property type="match status" value="1"/>
</dbReference>
<dbReference type="GO" id="GO:0006048">
    <property type="term" value="P:UDP-N-acetylglucosamine biosynthetic process"/>
    <property type="evidence" value="ECO:0007669"/>
    <property type="project" value="UniProtKB-UniRule"/>
</dbReference>
<dbReference type="InterPro" id="IPR000182">
    <property type="entry name" value="GNAT_dom"/>
</dbReference>
<evidence type="ECO:0000256" key="6">
    <source>
        <dbReference type="RuleBase" id="RU365086"/>
    </source>
</evidence>
<dbReference type="GeneID" id="117650727"/>
<dbReference type="PANTHER" id="PTHR13355:SF11">
    <property type="entry name" value="GLUCOSAMINE 6-PHOSPHATE N-ACETYLTRANSFERASE"/>
    <property type="match status" value="1"/>
</dbReference>
<gene>
    <name evidence="9" type="primary">LOC117650727</name>
</gene>
<sequence length="196" mass="21931">MGAPKEGILSEEPLYDPKILQRLDFSKAPTKFSPPVSAARPGDGLRVRPLCRADYNRGFLQLLSQLTSVGEVSEEQFLKRFDAMQACPNTYYVTVIEDTTNGQVIGSSTLVVEQKFIHGCAVRGRLEDVVVNNTYRGKQLGKLIIMTVTLLAEELNCYKMTLDCKDKLVPFYSSLGYTLEQGNSNYMMIRFDKAPS</sequence>
<feature type="domain" description="N-acetyltransferase" evidence="7">
    <location>
        <begin position="45"/>
        <end position="196"/>
    </location>
</feature>
<dbReference type="CTD" id="43504"/>
<keyword evidence="4 6" id="KW-0012">Acyltransferase</keyword>
<dbReference type="EC" id="2.3.1.4" evidence="6"/>
<comment type="catalytic activity">
    <reaction evidence="5 6">
        <text>D-glucosamine 6-phosphate + acetyl-CoA = N-acetyl-D-glucosamine 6-phosphate + CoA + H(+)</text>
        <dbReference type="Rhea" id="RHEA:10292"/>
        <dbReference type="ChEBI" id="CHEBI:15378"/>
        <dbReference type="ChEBI" id="CHEBI:57287"/>
        <dbReference type="ChEBI" id="CHEBI:57288"/>
        <dbReference type="ChEBI" id="CHEBI:57513"/>
        <dbReference type="ChEBI" id="CHEBI:58725"/>
        <dbReference type="EC" id="2.3.1.4"/>
    </reaction>
</comment>
<dbReference type="KEGG" id="tpal:117650727"/>
<dbReference type="FunFam" id="3.40.630.30:FF:000043">
    <property type="entry name" value="Glucosamine 6-phosphate N-acetyltransferase"/>
    <property type="match status" value="1"/>
</dbReference>
<dbReference type="InParanoid" id="A0A6P8ZYK6"/>
<dbReference type="OrthoDB" id="10039976at2759"/>
<dbReference type="RefSeq" id="XP_034250205.1">
    <property type="nucleotide sequence ID" value="XM_034394314.1"/>
</dbReference>
<dbReference type="PROSITE" id="PS51186">
    <property type="entry name" value="GNAT"/>
    <property type="match status" value="1"/>
</dbReference>
<dbReference type="Pfam" id="PF00583">
    <property type="entry name" value="Acetyltransf_1"/>
    <property type="match status" value="1"/>
</dbReference>
<evidence type="ECO:0000256" key="2">
    <source>
        <dbReference type="ARBA" id="ARBA00006048"/>
    </source>
</evidence>
<dbReference type="GO" id="GO:0004343">
    <property type="term" value="F:glucosamine 6-phosphate N-acetyltransferase activity"/>
    <property type="evidence" value="ECO:0007669"/>
    <property type="project" value="UniProtKB-UniRule"/>
</dbReference>
<dbReference type="FunCoup" id="A0A6P8ZYK6">
    <property type="interactions" value="896"/>
</dbReference>
<evidence type="ECO:0000256" key="5">
    <source>
        <dbReference type="ARBA" id="ARBA00048964"/>
    </source>
</evidence>